<feature type="domain" description="Jacalin-type lectin" evidence="1">
    <location>
        <begin position="45"/>
        <end position="200"/>
    </location>
</feature>
<dbReference type="PROSITE" id="PS51752">
    <property type="entry name" value="JACALIN_LECTIN"/>
    <property type="match status" value="1"/>
</dbReference>
<dbReference type="EMBL" id="OZ037947">
    <property type="protein sequence ID" value="CAL1706529.1"/>
    <property type="molecule type" value="Genomic_DNA"/>
</dbReference>
<organism evidence="2 3">
    <name type="scientific">Somion occarium</name>
    <dbReference type="NCBI Taxonomy" id="3059160"/>
    <lineage>
        <taxon>Eukaryota</taxon>
        <taxon>Fungi</taxon>
        <taxon>Dikarya</taxon>
        <taxon>Basidiomycota</taxon>
        <taxon>Agaricomycotina</taxon>
        <taxon>Agaricomycetes</taxon>
        <taxon>Polyporales</taxon>
        <taxon>Cerrenaceae</taxon>
        <taxon>Somion</taxon>
    </lineage>
</organism>
<dbReference type="PANTHER" id="PTHR46506">
    <property type="entry name" value="OS05G0143600 PROTEIN"/>
    <property type="match status" value="1"/>
</dbReference>
<dbReference type="InterPro" id="IPR036404">
    <property type="entry name" value="Jacalin-like_lectin_dom_sf"/>
</dbReference>
<gene>
    <name evidence="2" type="ORF">GFSPODELE1_LOCUS5920</name>
</gene>
<evidence type="ECO:0000313" key="3">
    <source>
        <dbReference type="Proteomes" id="UP001497453"/>
    </source>
</evidence>
<dbReference type="InterPro" id="IPR001229">
    <property type="entry name" value="Jacalin-like_lectin_dom"/>
</dbReference>
<dbReference type="Proteomes" id="UP001497453">
    <property type="component" value="Chromosome 4"/>
</dbReference>
<sequence length="205" mass="21499">MRTPNLLQEDHFTYKKSPNASHNSASIGMQGFGHIKAAALDNSHIVQTPTWGSAGGVAFNNLNDIGQQNVNKISQIVIRHGVVIDNIAATYQRSGGLAPVTLENGGTGGNVTTINLSGDEFVIAVTAAQRFVSTGYGPTSVQNLRIFILNKSTNVTRIEGPFAPGSGTEFVATGTVVAFAGNIATVGTRFIQALSFFISPTPIPV</sequence>
<accession>A0ABP1DHU8</accession>
<dbReference type="SUPFAM" id="SSF51101">
    <property type="entry name" value="Mannose-binding lectins"/>
    <property type="match status" value="1"/>
</dbReference>
<dbReference type="Gene3D" id="2.100.10.30">
    <property type="entry name" value="Jacalin-like lectin domain"/>
    <property type="match status" value="1"/>
</dbReference>
<evidence type="ECO:0000313" key="2">
    <source>
        <dbReference type="EMBL" id="CAL1706529.1"/>
    </source>
</evidence>
<reference evidence="3" key="1">
    <citation type="submission" date="2024-04" db="EMBL/GenBank/DDBJ databases">
        <authorList>
            <person name="Shaw F."/>
            <person name="Minotto A."/>
        </authorList>
    </citation>
    <scope>NUCLEOTIDE SEQUENCE [LARGE SCALE GENOMIC DNA]</scope>
</reference>
<dbReference type="Pfam" id="PF01419">
    <property type="entry name" value="Jacalin"/>
    <property type="match status" value="1"/>
</dbReference>
<name>A0ABP1DHU8_9APHY</name>
<protein>
    <recommendedName>
        <fullName evidence="1">Jacalin-type lectin domain-containing protein</fullName>
    </recommendedName>
</protein>
<evidence type="ECO:0000259" key="1">
    <source>
        <dbReference type="PROSITE" id="PS51752"/>
    </source>
</evidence>
<keyword evidence="3" id="KW-1185">Reference proteome</keyword>
<proteinExistence type="predicted"/>